<proteinExistence type="predicted"/>
<dbReference type="InterPro" id="IPR004837">
    <property type="entry name" value="NaCa_Exmemb"/>
</dbReference>
<dbReference type="GO" id="GO:0015368">
    <property type="term" value="F:calcium:monoatomic cation antiporter activity"/>
    <property type="evidence" value="ECO:0007669"/>
    <property type="project" value="UniProtKB-ARBA"/>
</dbReference>
<feature type="signal peptide" evidence="10">
    <location>
        <begin position="1"/>
        <end position="20"/>
    </location>
</feature>
<protein>
    <submittedName>
        <fullName evidence="12">Sodium/calcium exchanger family protein/calcium-binding EF hand family protein</fullName>
    </submittedName>
</protein>
<evidence type="ECO:0000256" key="5">
    <source>
        <dbReference type="ARBA" id="ARBA00022837"/>
    </source>
</evidence>
<gene>
    <name evidence="12" type="ORF">Fot_38537</name>
</gene>
<accession>A0ABD1S230</accession>
<feature type="transmembrane region" description="Helical" evidence="9">
    <location>
        <begin position="538"/>
        <end position="555"/>
    </location>
</feature>
<feature type="transmembrane region" description="Helical" evidence="9">
    <location>
        <begin position="497"/>
        <end position="518"/>
    </location>
</feature>
<dbReference type="InterPro" id="IPR011992">
    <property type="entry name" value="EF-hand-dom_pair"/>
</dbReference>
<keyword evidence="6 9" id="KW-1133">Transmembrane helix</keyword>
<keyword evidence="7" id="KW-0406">Ion transport</keyword>
<feature type="transmembrane region" description="Helical" evidence="9">
    <location>
        <begin position="217"/>
        <end position="234"/>
    </location>
</feature>
<feature type="transmembrane region" description="Helical" evidence="9">
    <location>
        <begin position="630"/>
        <end position="654"/>
    </location>
</feature>
<feature type="transmembrane region" description="Helical" evidence="9">
    <location>
        <begin position="112"/>
        <end position="135"/>
    </location>
</feature>
<dbReference type="SMART" id="SM00054">
    <property type="entry name" value="EFh"/>
    <property type="match status" value="3"/>
</dbReference>
<dbReference type="PANTHER" id="PTHR31503:SF85">
    <property type="entry name" value="CALCIUM-BINDING EF-HAND FAMILY PROTEIN"/>
    <property type="match status" value="1"/>
</dbReference>
<dbReference type="InterPro" id="IPR018247">
    <property type="entry name" value="EF_Hand_1_Ca_BS"/>
</dbReference>
<evidence type="ECO:0000256" key="9">
    <source>
        <dbReference type="SAM" id="Phobius"/>
    </source>
</evidence>
<organism evidence="12 13">
    <name type="scientific">Forsythia ovata</name>
    <dbReference type="NCBI Taxonomy" id="205694"/>
    <lineage>
        <taxon>Eukaryota</taxon>
        <taxon>Viridiplantae</taxon>
        <taxon>Streptophyta</taxon>
        <taxon>Embryophyta</taxon>
        <taxon>Tracheophyta</taxon>
        <taxon>Spermatophyta</taxon>
        <taxon>Magnoliopsida</taxon>
        <taxon>eudicotyledons</taxon>
        <taxon>Gunneridae</taxon>
        <taxon>Pentapetalae</taxon>
        <taxon>asterids</taxon>
        <taxon>lamiids</taxon>
        <taxon>Lamiales</taxon>
        <taxon>Oleaceae</taxon>
        <taxon>Forsythieae</taxon>
        <taxon>Forsythia</taxon>
    </lineage>
</organism>
<dbReference type="AlphaFoldDB" id="A0ABD1S230"/>
<feature type="transmembrane region" description="Helical" evidence="9">
    <location>
        <begin position="147"/>
        <end position="171"/>
    </location>
</feature>
<keyword evidence="4 9" id="KW-0812">Transmembrane</keyword>
<dbReference type="Pfam" id="PF01699">
    <property type="entry name" value="Na_Ca_ex"/>
    <property type="match status" value="1"/>
</dbReference>
<keyword evidence="13" id="KW-1185">Reference proteome</keyword>
<keyword evidence="10" id="KW-0732">Signal</keyword>
<feature type="domain" description="EF-hand" evidence="11">
    <location>
        <begin position="395"/>
        <end position="430"/>
    </location>
</feature>
<dbReference type="Pfam" id="PF13202">
    <property type="entry name" value="EF-hand_5"/>
    <property type="match status" value="1"/>
</dbReference>
<evidence type="ECO:0000313" key="12">
    <source>
        <dbReference type="EMBL" id="KAL2494780.1"/>
    </source>
</evidence>
<dbReference type="Pfam" id="PF13499">
    <property type="entry name" value="EF-hand_7"/>
    <property type="match status" value="1"/>
</dbReference>
<dbReference type="EMBL" id="JBFOLJ010000011">
    <property type="protein sequence ID" value="KAL2494780.1"/>
    <property type="molecule type" value="Genomic_DNA"/>
</dbReference>
<evidence type="ECO:0000256" key="10">
    <source>
        <dbReference type="SAM" id="SignalP"/>
    </source>
</evidence>
<keyword evidence="3" id="KW-0050">Antiport</keyword>
<keyword evidence="8 9" id="KW-0472">Membrane</keyword>
<feature type="transmembrane region" description="Helical" evidence="9">
    <location>
        <begin position="604"/>
        <end position="623"/>
    </location>
</feature>
<feature type="domain" description="EF-hand" evidence="11">
    <location>
        <begin position="435"/>
        <end position="470"/>
    </location>
</feature>
<dbReference type="Gene3D" id="1.10.238.10">
    <property type="entry name" value="EF-hand"/>
    <property type="match status" value="1"/>
</dbReference>
<feature type="transmembrane region" description="Helical" evidence="9">
    <location>
        <begin position="75"/>
        <end position="92"/>
    </location>
</feature>
<sequence>MAVLALRFLVLILFISFVQCRILRLNSSDDLISDGINRVDNQSPNLAANVSIASPNTCENICEHQYGFLPCAENAGGYIFQILIYQGLLMFGEKEMSTGSRVLFNSLGTSNIVGIIFRILVGLPEILMMVVSGVFSSKEDAQSKVSLGVGIYAGMTVFTLTLQWGICVIFGRRKLAQELTSNHTEVAQTSSNCLLAKVVVSDLKDSGVTIDKKTRRIAGIMLLSLIPYIIIQLVNIFKTHVVILISLIISSTMLLLYFVYQVMNPWLQERSLAYSKYETVRKGFLQHMQQHGKLIDEHGNLNVPVIKNLFDELDKNADNAINKAELEILMKNLIKTREREMNIDTQFAVSEVMKFLNQKKEDNPKEIDWITSKILTHAQRQLLKAESLIKDDGNPNIEGIKNLFKKLDTDNNDEISITELEKLICTLNFGEFQPNYEDVVKEMFKDLDKDGNNAIDEPEFINGIKEMWNKALPAAKRSDEKGSDEFHKEKEEHGESLVWTLIKSVLQVVLGIVIMTFLGEPLTTSILQLSHSMNVPSFAISFVVVPLAMHARAAIAAISPASHKSEKSASLTFSEIYGGVVMNNISNLTALLAIVYAKDLTWDYSAEVLTVLVVCAIVGFLAYSRTNYPLWTCLLAFFLYPFSLGLFIYVQFVLHWN</sequence>
<comment type="subcellular location">
    <subcellularLocation>
        <location evidence="1">Endomembrane system</location>
        <topology evidence="1">Multi-pass membrane protein</topology>
    </subcellularLocation>
</comment>
<dbReference type="PROSITE" id="PS00018">
    <property type="entry name" value="EF_HAND_1"/>
    <property type="match status" value="3"/>
</dbReference>
<evidence type="ECO:0000256" key="8">
    <source>
        <dbReference type="ARBA" id="ARBA00023136"/>
    </source>
</evidence>
<evidence type="ECO:0000256" key="3">
    <source>
        <dbReference type="ARBA" id="ARBA00022449"/>
    </source>
</evidence>
<reference evidence="13" key="1">
    <citation type="submission" date="2024-07" db="EMBL/GenBank/DDBJ databases">
        <title>Two chromosome-level genome assemblies of Korean endemic species Abeliophyllum distichum and Forsythia ovata (Oleaceae).</title>
        <authorList>
            <person name="Jang H."/>
        </authorList>
    </citation>
    <scope>NUCLEOTIDE SEQUENCE [LARGE SCALE GENOMIC DNA]</scope>
</reference>
<evidence type="ECO:0000313" key="13">
    <source>
        <dbReference type="Proteomes" id="UP001604277"/>
    </source>
</evidence>
<dbReference type="SUPFAM" id="SSF47473">
    <property type="entry name" value="EF-hand"/>
    <property type="match status" value="1"/>
</dbReference>
<comment type="caution">
    <text evidence="12">The sequence shown here is derived from an EMBL/GenBank/DDBJ whole genome shotgun (WGS) entry which is preliminary data.</text>
</comment>
<name>A0ABD1S230_9LAMI</name>
<keyword evidence="5" id="KW-0106">Calcium</keyword>
<keyword evidence="2" id="KW-0813">Transport</keyword>
<evidence type="ECO:0000256" key="6">
    <source>
        <dbReference type="ARBA" id="ARBA00022989"/>
    </source>
</evidence>
<evidence type="ECO:0000256" key="4">
    <source>
        <dbReference type="ARBA" id="ARBA00022692"/>
    </source>
</evidence>
<feature type="transmembrane region" description="Helical" evidence="9">
    <location>
        <begin position="240"/>
        <end position="260"/>
    </location>
</feature>
<evidence type="ECO:0000259" key="11">
    <source>
        <dbReference type="PROSITE" id="PS50222"/>
    </source>
</evidence>
<feature type="chain" id="PRO_5044860720" evidence="10">
    <location>
        <begin position="21"/>
        <end position="657"/>
    </location>
</feature>
<dbReference type="GO" id="GO:0012505">
    <property type="term" value="C:endomembrane system"/>
    <property type="evidence" value="ECO:0007669"/>
    <property type="project" value="UniProtKB-SubCell"/>
</dbReference>
<dbReference type="PROSITE" id="PS50222">
    <property type="entry name" value="EF_HAND_2"/>
    <property type="match status" value="3"/>
</dbReference>
<dbReference type="GO" id="GO:0016020">
    <property type="term" value="C:membrane"/>
    <property type="evidence" value="ECO:0007669"/>
    <property type="project" value="UniProtKB-ARBA"/>
</dbReference>
<dbReference type="InterPro" id="IPR002048">
    <property type="entry name" value="EF_hand_dom"/>
</dbReference>
<dbReference type="PANTHER" id="PTHR31503">
    <property type="entry name" value="VACUOLAR CALCIUM ION TRANSPORTER"/>
    <property type="match status" value="1"/>
</dbReference>
<evidence type="ECO:0000256" key="1">
    <source>
        <dbReference type="ARBA" id="ARBA00004127"/>
    </source>
</evidence>
<evidence type="ECO:0000256" key="2">
    <source>
        <dbReference type="ARBA" id="ARBA00022448"/>
    </source>
</evidence>
<dbReference type="InterPro" id="IPR004713">
    <property type="entry name" value="CaH_exchang"/>
</dbReference>
<feature type="domain" description="EF-hand" evidence="11">
    <location>
        <begin position="301"/>
        <end position="336"/>
    </location>
</feature>
<evidence type="ECO:0000256" key="7">
    <source>
        <dbReference type="ARBA" id="ARBA00023065"/>
    </source>
</evidence>
<feature type="transmembrane region" description="Helical" evidence="9">
    <location>
        <begin position="576"/>
        <end position="598"/>
    </location>
</feature>
<dbReference type="Proteomes" id="UP001604277">
    <property type="component" value="Unassembled WGS sequence"/>
</dbReference>